<organism evidence="6 7">
    <name type="scientific">Methanothermococcus okinawensis (strain DSM 14208 / JCM 11175 / IH1)</name>
    <dbReference type="NCBI Taxonomy" id="647113"/>
    <lineage>
        <taxon>Archaea</taxon>
        <taxon>Methanobacteriati</taxon>
        <taxon>Methanobacteriota</taxon>
        <taxon>Methanomada group</taxon>
        <taxon>Methanococci</taxon>
        <taxon>Methanococcales</taxon>
        <taxon>Methanococcaceae</taxon>
        <taxon>Methanothermococcus</taxon>
    </lineage>
</organism>
<dbReference type="GO" id="GO:0005525">
    <property type="term" value="F:GTP binding"/>
    <property type="evidence" value="ECO:0007669"/>
    <property type="project" value="InterPro"/>
</dbReference>
<dbReference type="HOGENOM" id="CLU_068199_0_1_2"/>
<dbReference type="GeneID" id="10773222"/>
<protein>
    <submittedName>
        <fullName evidence="6">Molybdopterin-guanine dinucleotide biosynthesis protein B</fullName>
    </submittedName>
</protein>
<reference evidence="6" key="1">
    <citation type="submission" date="2011-05" db="EMBL/GenBank/DDBJ databases">
        <title>Complete sequence of chromosome of Methanothermococcus okinawensis IH1.</title>
        <authorList>
            <consortium name="US DOE Joint Genome Institute"/>
            <person name="Lucas S."/>
            <person name="Han J."/>
            <person name="Lapidus A."/>
            <person name="Cheng J.-F."/>
            <person name="Goodwin L."/>
            <person name="Pitluck S."/>
            <person name="Peters L."/>
            <person name="Mikhailova N."/>
            <person name="Held B."/>
            <person name="Han C."/>
            <person name="Tapia R."/>
            <person name="Land M."/>
            <person name="Hauser L."/>
            <person name="Kyrpides N."/>
            <person name="Ivanova N."/>
            <person name="Pagani I."/>
            <person name="Sieprawska-Lupa M."/>
            <person name="Takai K."/>
            <person name="Miyazaki J."/>
            <person name="Whitman W."/>
            <person name="Woyke T."/>
        </authorList>
    </citation>
    <scope>NUCLEOTIDE SEQUENCE [LARGE SCALE GENOMIC DNA]</scope>
    <source>
        <strain evidence="6">IH1</strain>
    </source>
</reference>
<dbReference type="RefSeq" id="WP_013867220.1">
    <property type="nucleotide sequence ID" value="NC_015636.1"/>
</dbReference>
<sequence>MRVIGVIGPKKSGKTTLICDILKRLKEMNINVATIKHSTHDVKVDREGTDSYKFKQCSNVSVIADNNKTAFFYDKMDLCDILPKLNNNDFVIVEGFKEQLKELNIPKILMVKEDEGSELWDSQTVMVIKDYNYNIDEVMEKVLEKSIVPTYNLNCGHCGYNCKIFVEKVVSGELKWNQCVASSGVEMVVNGKTIPMNPFVSDIIKNTLKGIVGSLKGADNPKTISINIKDI</sequence>
<dbReference type="KEGG" id="mok:Metok_1066"/>
<name>F8ANI2_METOI</name>
<dbReference type="NCBIfam" id="NF011062">
    <property type="entry name" value="PRK14494.1-1"/>
    <property type="match status" value="1"/>
</dbReference>
<evidence type="ECO:0000256" key="3">
    <source>
        <dbReference type="ARBA" id="ARBA00023004"/>
    </source>
</evidence>
<dbReference type="STRING" id="647113.Metok_1066"/>
<dbReference type="OrthoDB" id="9014at2157"/>
<dbReference type="Proteomes" id="UP000009296">
    <property type="component" value="Chromosome"/>
</dbReference>
<evidence type="ECO:0000256" key="4">
    <source>
        <dbReference type="ARBA" id="ARBA00023014"/>
    </source>
</evidence>
<feature type="domain" description="4Fe-4S" evidence="5">
    <location>
        <begin position="134"/>
        <end position="197"/>
    </location>
</feature>
<evidence type="ECO:0000256" key="1">
    <source>
        <dbReference type="ARBA" id="ARBA00022485"/>
    </source>
</evidence>
<accession>F8ANI2</accession>
<evidence type="ECO:0000313" key="7">
    <source>
        <dbReference type="Proteomes" id="UP000009296"/>
    </source>
</evidence>
<dbReference type="PROSITE" id="PS51656">
    <property type="entry name" value="4FE4S"/>
    <property type="match status" value="1"/>
</dbReference>
<dbReference type="PANTHER" id="PTHR40072">
    <property type="entry name" value="MOLYBDOPTERIN-GUANINE DINUCLEOTIDE BIOSYNTHESIS ADAPTER PROTEIN-RELATED"/>
    <property type="match status" value="1"/>
</dbReference>
<dbReference type="Gene3D" id="3.40.50.300">
    <property type="entry name" value="P-loop containing nucleotide triphosphate hydrolases"/>
    <property type="match status" value="1"/>
</dbReference>
<evidence type="ECO:0000259" key="5">
    <source>
        <dbReference type="PROSITE" id="PS51656"/>
    </source>
</evidence>
<dbReference type="InterPro" id="IPR004435">
    <property type="entry name" value="MobB_dom"/>
</dbReference>
<keyword evidence="4" id="KW-0411">Iron-sulfur</keyword>
<keyword evidence="1" id="KW-0004">4Fe-4S</keyword>
<dbReference type="AlphaFoldDB" id="F8ANI2"/>
<dbReference type="InterPro" id="IPR007202">
    <property type="entry name" value="4Fe-4S_dom"/>
</dbReference>
<keyword evidence="7" id="KW-1185">Reference proteome</keyword>
<dbReference type="PANTHER" id="PTHR40072:SF1">
    <property type="entry name" value="MOLYBDOPTERIN-GUANINE DINUCLEOTIDE BIOSYNTHESIS ADAPTER PROTEIN"/>
    <property type="match status" value="1"/>
</dbReference>
<dbReference type="InterPro" id="IPR052539">
    <property type="entry name" value="MGD_biosynthesis_adapter"/>
</dbReference>
<dbReference type="Pfam" id="PF04060">
    <property type="entry name" value="FeS"/>
    <property type="match status" value="1"/>
</dbReference>
<evidence type="ECO:0000256" key="2">
    <source>
        <dbReference type="ARBA" id="ARBA00022723"/>
    </source>
</evidence>
<dbReference type="InterPro" id="IPR027417">
    <property type="entry name" value="P-loop_NTPase"/>
</dbReference>
<dbReference type="eggNOG" id="arCOG00532">
    <property type="taxonomic scope" value="Archaea"/>
</dbReference>
<dbReference type="SUPFAM" id="SSF52540">
    <property type="entry name" value="P-loop containing nucleoside triphosphate hydrolases"/>
    <property type="match status" value="1"/>
</dbReference>
<dbReference type="Pfam" id="PF03205">
    <property type="entry name" value="MobB"/>
    <property type="match status" value="1"/>
</dbReference>
<dbReference type="NCBIfam" id="TIGR00176">
    <property type="entry name" value="mobB"/>
    <property type="match status" value="1"/>
</dbReference>
<gene>
    <name evidence="6" type="ordered locus">Metok_1066</name>
</gene>
<dbReference type="GO" id="GO:0046872">
    <property type="term" value="F:metal ion binding"/>
    <property type="evidence" value="ECO:0007669"/>
    <property type="project" value="UniProtKB-KW"/>
</dbReference>
<dbReference type="GO" id="GO:0006777">
    <property type="term" value="P:Mo-molybdopterin cofactor biosynthetic process"/>
    <property type="evidence" value="ECO:0007669"/>
    <property type="project" value="InterPro"/>
</dbReference>
<keyword evidence="2" id="KW-0479">Metal-binding</keyword>
<evidence type="ECO:0000313" key="6">
    <source>
        <dbReference type="EMBL" id="AEH07036.1"/>
    </source>
</evidence>
<dbReference type="EMBL" id="CP002792">
    <property type="protein sequence ID" value="AEH07036.1"/>
    <property type="molecule type" value="Genomic_DNA"/>
</dbReference>
<dbReference type="GO" id="GO:0051539">
    <property type="term" value="F:4 iron, 4 sulfur cluster binding"/>
    <property type="evidence" value="ECO:0007669"/>
    <property type="project" value="UniProtKB-KW"/>
</dbReference>
<proteinExistence type="predicted"/>
<keyword evidence="3" id="KW-0408">Iron</keyword>